<evidence type="ECO:0000256" key="4">
    <source>
        <dbReference type="ARBA" id="ARBA00060634"/>
    </source>
</evidence>
<dbReference type="FunFam" id="3.40.50.880:FF:000030">
    <property type="entry name" value="Gamma-glutamyl-gamma-aminobutyrate hydrolase PuuD"/>
    <property type="match status" value="1"/>
</dbReference>
<evidence type="ECO:0000313" key="7">
    <source>
        <dbReference type="Proteomes" id="UP001069090"/>
    </source>
</evidence>
<proteinExistence type="inferred from homology"/>
<evidence type="ECO:0000256" key="1">
    <source>
        <dbReference type="ARBA" id="ARBA00011083"/>
    </source>
</evidence>
<comment type="caution">
    <text evidence="6">The sequence shown here is derived from an EMBL/GenBank/DDBJ whole genome shotgun (WGS) entry which is preliminary data.</text>
</comment>
<organism evidence="6 7">
    <name type="scientific">Dasania phycosphaerae</name>
    <dbReference type="NCBI Taxonomy" id="2950436"/>
    <lineage>
        <taxon>Bacteria</taxon>
        <taxon>Pseudomonadati</taxon>
        <taxon>Pseudomonadota</taxon>
        <taxon>Gammaproteobacteria</taxon>
        <taxon>Cellvibrionales</taxon>
        <taxon>Spongiibacteraceae</taxon>
        <taxon>Dasania</taxon>
    </lineage>
</organism>
<dbReference type="Gene3D" id="3.40.50.880">
    <property type="match status" value="1"/>
</dbReference>
<dbReference type="GO" id="GO:0033969">
    <property type="term" value="F:gamma-glutamyl-gamma-aminobutyrate hydrolase activity"/>
    <property type="evidence" value="ECO:0007669"/>
    <property type="project" value="UniProtKB-EC"/>
</dbReference>
<dbReference type="PANTHER" id="PTHR43235:SF1">
    <property type="entry name" value="GLUTAMINE AMIDOTRANSFERASE PB2B2.05-RELATED"/>
    <property type="match status" value="1"/>
</dbReference>
<dbReference type="CDD" id="cd01745">
    <property type="entry name" value="GATase1_2"/>
    <property type="match status" value="1"/>
</dbReference>
<comment type="pathway">
    <text evidence="4">Amine and polyamine degradation; putrescine degradation; 4-aminobutanoate from putrescine: step 4/4.</text>
</comment>
<reference evidence="6 7" key="1">
    <citation type="submission" date="2022-12" db="EMBL/GenBank/DDBJ databases">
        <title>Dasania phycosphaerae sp. nov., isolated from particulate material of the south coast of Korea.</title>
        <authorList>
            <person name="Jiang Y."/>
        </authorList>
    </citation>
    <scope>NUCLEOTIDE SEQUENCE [LARGE SCALE GENOMIC DNA]</scope>
    <source>
        <strain evidence="6 7">GY-19</strain>
    </source>
</reference>
<comment type="function">
    <text evidence="3">Involved in the breakdown of putrescine via hydrolysis of the gamma-glutamyl linkage of gamma-glutamyl-gamma-aminobutyrate.</text>
</comment>
<comment type="catalytic activity">
    <reaction evidence="2">
        <text>4-(gamma-L-glutamylamino)butanoate + H2O = 4-aminobutanoate + L-glutamate</text>
        <dbReference type="Rhea" id="RHEA:19737"/>
        <dbReference type="ChEBI" id="CHEBI:15377"/>
        <dbReference type="ChEBI" id="CHEBI:29985"/>
        <dbReference type="ChEBI" id="CHEBI:58800"/>
        <dbReference type="ChEBI" id="CHEBI:59888"/>
        <dbReference type="EC" id="3.5.1.94"/>
    </reaction>
</comment>
<comment type="similarity">
    <text evidence="1">Belongs to the peptidase C26 family.</text>
</comment>
<keyword evidence="6" id="KW-0378">Hydrolase</keyword>
<dbReference type="InterPro" id="IPR011697">
    <property type="entry name" value="Peptidase_C26"/>
</dbReference>
<keyword evidence="7" id="KW-1185">Reference proteome</keyword>
<dbReference type="PROSITE" id="PS51273">
    <property type="entry name" value="GATASE_TYPE_1"/>
    <property type="match status" value="1"/>
</dbReference>
<name>A0A9J6RM82_9GAMM</name>
<dbReference type="GO" id="GO:0006598">
    <property type="term" value="P:polyamine catabolic process"/>
    <property type="evidence" value="ECO:0007669"/>
    <property type="project" value="TreeGrafter"/>
</dbReference>
<dbReference type="RefSeq" id="WP_258331443.1">
    <property type="nucleotide sequence ID" value="NZ_JAPTGG010000006.1"/>
</dbReference>
<dbReference type="GO" id="GO:0005829">
    <property type="term" value="C:cytosol"/>
    <property type="evidence" value="ECO:0007669"/>
    <property type="project" value="TreeGrafter"/>
</dbReference>
<gene>
    <name evidence="6" type="ORF">O0V09_08800</name>
</gene>
<evidence type="ECO:0000313" key="6">
    <source>
        <dbReference type="EMBL" id="MCZ0865296.1"/>
    </source>
</evidence>
<dbReference type="SUPFAM" id="SSF52317">
    <property type="entry name" value="Class I glutamine amidotransferase-like"/>
    <property type="match status" value="1"/>
</dbReference>
<accession>A0A9J6RM82</accession>
<sequence>MAKLLLIAVLCDDKQIGAHHFHSVGDKYVRAIVESMQAVPVLIPVLADDLNVAELLSHVDGLLLPGSYSNIDPSHYQQANEEQQPLRDPARDSTAFAVIAEAQRIGLPIFAICRGFQEVNVALGGSLYQRLQTEADINDHREDKTLPLEQQYEDAHAIDLVAGGLLASSWGKPTAQVNSLHQQGIRQLAAGLKIEAVAADGLIEAYSSANPDHFILGAQWHPEWQVSNNPFNLSLFKLFEQACNQYRNKKA</sequence>
<dbReference type="PANTHER" id="PTHR43235">
    <property type="entry name" value="GLUTAMINE AMIDOTRANSFERASE PB2B2.05-RELATED"/>
    <property type="match status" value="1"/>
</dbReference>
<evidence type="ECO:0000256" key="3">
    <source>
        <dbReference type="ARBA" id="ARBA00055068"/>
    </source>
</evidence>
<dbReference type="Proteomes" id="UP001069090">
    <property type="component" value="Unassembled WGS sequence"/>
</dbReference>
<dbReference type="InterPro" id="IPR044668">
    <property type="entry name" value="PuuD-like"/>
</dbReference>
<dbReference type="Pfam" id="PF07722">
    <property type="entry name" value="Peptidase_C26"/>
    <property type="match status" value="1"/>
</dbReference>
<dbReference type="InterPro" id="IPR029062">
    <property type="entry name" value="Class_I_gatase-like"/>
</dbReference>
<protein>
    <recommendedName>
        <fullName evidence="5">gamma-glutamyl-gamma-aminobutyrate hydrolase</fullName>
        <ecNumber evidence="5">3.5.1.94</ecNumber>
    </recommendedName>
</protein>
<evidence type="ECO:0000256" key="2">
    <source>
        <dbReference type="ARBA" id="ARBA00052718"/>
    </source>
</evidence>
<dbReference type="AlphaFoldDB" id="A0A9J6RM82"/>
<evidence type="ECO:0000256" key="5">
    <source>
        <dbReference type="ARBA" id="ARBA00066788"/>
    </source>
</evidence>
<dbReference type="EMBL" id="JAPTGG010000006">
    <property type="protein sequence ID" value="MCZ0865296.1"/>
    <property type="molecule type" value="Genomic_DNA"/>
</dbReference>
<dbReference type="EC" id="3.5.1.94" evidence="5"/>